<dbReference type="GO" id="GO:0016020">
    <property type="term" value="C:membrane"/>
    <property type="evidence" value="ECO:0007669"/>
    <property type="project" value="UniProtKB-SubCell"/>
</dbReference>
<dbReference type="EMBL" id="UOFK01000098">
    <property type="protein sequence ID" value="VAW76497.1"/>
    <property type="molecule type" value="Genomic_DNA"/>
</dbReference>
<evidence type="ECO:0000313" key="9">
    <source>
        <dbReference type="EMBL" id="VAW76497.1"/>
    </source>
</evidence>
<feature type="transmembrane region" description="Helical" evidence="7">
    <location>
        <begin position="239"/>
        <end position="257"/>
    </location>
</feature>
<feature type="transmembrane region" description="Helical" evidence="7">
    <location>
        <begin position="86"/>
        <end position="110"/>
    </location>
</feature>
<keyword evidence="5 7" id="KW-1133">Transmembrane helix</keyword>
<accession>A0A3B0YLR6</accession>
<evidence type="ECO:0000256" key="6">
    <source>
        <dbReference type="ARBA" id="ARBA00023136"/>
    </source>
</evidence>
<feature type="transmembrane region" description="Helical" evidence="7">
    <location>
        <begin position="116"/>
        <end position="135"/>
    </location>
</feature>
<dbReference type="InterPro" id="IPR006153">
    <property type="entry name" value="Cation/H_exchanger_TM"/>
</dbReference>
<feature type="transmembrane region" description="Helical" evidence="7">
    <location>
        <begin position="288"/>
        <end position="307"/>
    </location>
</feature>
<feature type="transmembrane region" description="Helical" evidence="7">
    <location>
        <begin position="264"/>
        <end position="282"/>
    </location>
</feature>
<dbReference type="Gene3D" id="1.20.1530.20">
    <property type="match status" value="1"/>
</dbReference>
<feature type="transmembrane region" description="Helical" evidence="7">
    <location>
        <begin position="181"/>
        <end position="202"/>
    </location>
</feature>
<evidence type="ECO:0000256" key="7">
    <source>
        <dbReference type="SAM" id="Phobius"/>
    </source>
</evidence>
<keyword evidence="3" id="KW-0813">Transport</keyword>
<evidence type="ECO:0000256" key="1">
    <source>
        <dbReference type="ARBA" id="ARBA00004141"/>
    </source>
</evidence>
<evidence type="ECO:0000256" key="4">
    <source>
        <dbReference type="ARBA" id="ARBA00022692"/>
    </source>
</evidence>
<evidence type="ECO:0000259" key="8">
    <source>
        <dbReference type="Pfam" id="PF00999"/>
    </source>
</evidence>
<gene>
    <name evidence="9" type="ORF">MNBD_GAMMA13-1783</name>
</gene>
<dbReference type="GO" id="GO:0015297">
    <property type="term" value="F:antiporter activity"/>
    <property type="evidence" value="ECO:0007669"/>
    <property type="project" value="InterPro"/>
</dbReference>
<proteinExistence type="inferred from homology"/>
<dbReference type="AlphaFoldDB" id="A0A3B0YLR6"/>
<feature type="transmembrane region" description="Helical" evidence="7">
    <location>
        <begin position="6"/>
        <end position="24"/>
    </location>
</feature>
<evidence type="ECO:0000256" key="3">
    <source>
        <dbReference type="ARBA" id="ARBA00022448"/>
    </source>
</evidence>
<comment type="subcellular location">
    <subcellularLocation>
        <location evidence="1">Membrane</location>
        <topology evidence="1">Multi-pass membrane protein</topology>
    </subcellularLocation>
</comment>
<dbReference type="GO" id="GO:1902600">
    <property type="term" value="P:proton transmembrane transport"/>
    <property type="evidence" value="ECO:0007669"/>
    <property type="project" value="InterPro"/>
</dbReference>
<organism evidence="9">
    <name type="scientific">hydrothermal vent metagenome</name>
    <dbReference type="NCBI Taxonomy" id="652676"/>
    <lineage>
        <taxon>unclassified sequences</taxon>
        <taxon>metagenomes</taxon>
        <taxon>ecological metagenomes</taxon>
    </lineage>
</organism>
<evidence type="ECO:0000256" key="2">
    <source>
        <dbReference type="ARBA" id="ARBA00005551"/>
    </source>
</evidence>
<feature type="domain" description="Cation/H+ exchanger transmembrane" evidence="8">
    <location>
        <begin position="19"/>
        <end position="368"/>
    </location>
</feature>
<dbReference type="PANTHER" id="PTHR42751">
    <property type="entry name" value="SODIUM/HYDROGEN EXCHANGER FAMILY/TRKA DOMAIN PROTEIN"/>
    <property type="match status" value="1"/>
</dbReference>
<feature type="transmembrane region" description="Helical" evidence="7">
    <location>
        <begin position="55"/>
        <end position="74"/>
    </location>
</feature>
<dbReference type="Pfam" id="PF00999">
    <property type="entry name" value="Na_H_Exchanger"/>
    <property type="match status" value="1"/>
</dbReference>
<keyword evidence="4 7" id="KW-0812">Transmembrane</keyword>
<feature type="transmembrane region" description="Helical" evidence="7">
    <location>
        <begin position="214"/>
        <end position="233"/>
    </location>
</feature>
<reference evidence="9" key="1">
    <citation type="submission" date="2018-06" db="EMBL/GenBank/DDBJ databases">
        <authorList>
            <person name="Zhirakovskaya E."/>
        </authorList>
    </citation>
    <scope>NUCLEOTIDE SEQUENCE</scope>
</reference>
<feature type="transmembrane region" description="Helical" evidence="7">
    <location>
        <begin position="328"/>
        <end position="348"/>
    </location>
</feature>
<dbReference type="PANTHER" id="PTHR42751:SF3">
    <property type="entry name" value="SODIUM_GLUTAMATE SYMPORTER"/>
    <property type="match status" value="1"/>
</dbReference>
<sequence length="388" mass="41927">MGQSIVFSVFLIFTGAAVLATLALYARQSLLVAYILLGMAMGPSALGLVTDVDLLQELSHVGIVFLLFLLGLNLHPQDLWHLFRKATLVTLVSSLLFAALGGATALAFGYNLVDAAIVGAAMMFSSTIIGLKLLPSTVLHHQHTGEIIISVLLLQDLIAITVLLTLHGLGGHNASWQSFTLLALALPALLLFGFAFSRYVLVRLLARFDTIQEYVFLLAIGWCLGMAQLSEALGLSTEIGAFIAGIAVATEPISRFIAERLKPLRDFFLVVFFFSLGAGFDLSMVQDVLLPAAILAIISLVVKPVAFKRLWMRAGEPPERAGEIGARLGQISEFSLLIALLATQLAIISAQASYLIQLATLISFIVSSYYIVQRYPTPIAVSDRLRRD</sequence>
<dbReference type="InterPro" id="IPR038770">
    <property type="entry name" value="Na+/solute_symporter_sf"/>
</dbReference>
<protein>
    <submittedName>
        <fullName evidence="9">Inner membrane protein, KefB/KefC family</fullName>
    </submittedName>
</protein>
<keyword evidence="6 7" id="KW-0472">Membrane</keyword>
<name>A0A3B0YLR6_9ZZZZ</name>
<comment type="similarity">
    <text evidence="2">Belongs to the monovalent cation:proton antiporter 2 (CPA2) transporter (TC 2.A.37) family.</text>
</comment>
<feature type="transmembrane region" description="Helical" evidence="7">
    <location>
        <begin position="354"/>
        <end position="372"/>
    </location>
</feature>
<feature type="transmembrane region" description="Helical" evidence="7">
    <location>
        <begin position="147"/>
        <end position="169"/>
    </location>
</feature>
<feature type="transmembrane region" description="Helical" evidence="7">
    <location>
        <begin position="31"/>
        <end position="49"/>
    </location>
</feature>
<evidence type="ECO:0000256" key="5">
    <source>
        <dbReference type="ARBA" id="ARBA00022989"/>
    </source>
</evidence>